<name>A0A023G1D6_AMBTT</name>
<protein>
    <submittedName>
        <fullName evidence="2">Putative secreted protein</fullName>
    </submittedName>
</protein>
<dbReference type="AlphaFoldDB" id="A0A023G1D6"/>
<organism evidence="2">
    <name type="scientific">Amblyomma triste</name>
    <name type="common">Neotropical tick</name>
    <dbReference type="NCBI Taxonomy" id="251400"/>
    <lineage>
        <taxon>Eukaryota</taxon>
        <taxon>Metazoa</taxon>
        <taxon>Ecdysozoa</taxon>
        <taxon>Arthropoda</taxon>
        <taxon>Chelicerata</taxon>
        <taxon>Arachnida</taxon>
        <taxon>Acari</taxon>
        <taxon>Parasitiformes</taxon>
        <taxon>Ixodida</taxon>
        <taxon>Ixodoidea</taxon>
        <taxon>Ixodidae</taxon>
        <taxon>Amblyomminae</taxon>
        <taxon>Amblyomma</taxon>
    </lineage>
</organism>
<evidence type="ECO:0000256" key="1">
    <source>
        <dbReference type="SAM" id="SignalP"/>
    </source>
</evidence>
<feature type="signal peptide" evidence="1">
    <location>
        <begin position="1"/>
        <end position="15"/>
    </location>
</feature>
<sequence>MFLVSLLRMISLIMCATHPLLCLVKWKKTCLSNSTYLEAHKSTRRVIQTAALSDHSPSVKTRQAYSASAFLRFPSIAFHVCLELHILMPVGESKPVVQGFCFGSLWWSADNRKRMLRSKVLATTAPLDQLWIERWWLAPTCRNQKYSLSCCSLGHQAACIGIRTVAMLCMVS</sequence>
<evidence type="ECO:0000313" key="2">
    <source>
        <dbReference type="EMBL" id="JAC28001.1"/>
    </source>
</evidence>
<dbReference type="EMBL" id="GBBM01007417">
    <property type="protein sequence ID" value="JAC28001.1"/>
    <property type="molecule type" value="mRNA"/>
</dbReference>
<feature type="chain" id="PRO_5012339168" evidence="1">
    <location>
        <begin position="16"/>
        <end position="172"/>
    </location>
</feature>
<reference evidence="2" key="1">
    <citation type="submission" date="2014-03" db="EMBL/GenBank/DDBJ databases">
        <title>The sialotranscriptome of Amblyomma triste, Amblyomma parvum and Amblyomma cajennense ticks, uncovered by 454-based RNA-seq.</title>
        <authorList>
            <person name="Garcia G.R."/>
            <person name="Gardinassi L.G."/>
            <person name="Ribeiro J.M."/>
            <person name="Anatriello E."/>
            <person name="Ferreira B.R."/>
            <person name="Moreira H.N."/>
            <person name="Mafra C."/>
            <person name="Olegario M.M."/>
            <person name="Szabo P.J."/>
            <person name="Miranda-Santos I.K."/>
            <person name="Maruyama S.R."/>
        </authorList>
    </citation>
    <scope>NUCLEOTIDE SEQUENCE</scope>
    <source>
        <strain evidence="2">Mato Grasso do Sul</strain>
        <tissue evidence="2">Salivary glands</tissue>
    </source>
</reference>
<keyword evidence="1" id="KW-0732">Signal</keyword>
<proteinExistence type="evidence at transcript level"/>
<accession>A0A023G1D6</accession>